<organism evidence="2 3">
    <name type="scientific">Reticulomyxa filosa</name>
    <dbReference type="NCBI Taxonomy" id="46433"/>
    <lineage>
        <taxon>Eukaryota</taxon>
        <taxon>Sar</taxon>
        <taxon>Rhizaria</taxon>
        <taxon>Retaria</taxon>
        <taxon>Foraminifera</taxon>
        <taxon>Monothalamids</taxon>
        <taxon>Reticulomyxidae</taxon>
        <taxon>Reticulomyxa</taxon>
    </lineage>
</organism>
<feature type="transmembrane region" description="Helical" evidence="1">
    <location>
        <begin position="97"/>
        <end position="115"/>
    </location>
</feature>
<feature type="transmembrane region" description="Helical" evidence="1">
    <location>
        <begin position="67"/>
        <end position="85"/>
    </location>
</feature>
<keyword evidence="3" id="KW-1185">Reference proteome</keyword>
<accession>X6NLI5</accession>
<evidence type="ECO:0000256" key="1">
    <source>
        <dbReference type="SAM" id="Phobius"/>
    </source>
</evidence>
<protein>
    <submittedName>
        <fullName evidence="2">Uncharacterized protein</fullName>
    </submittedName>
</protein>
<dbReference type="Proteomes" id="UP000023152">
    <property type="component" value="Unassembled WGS sequence"/>
</dbReference>
<name>X6NLI5_RETFI</name>
<dbReference type="EMBL" id="ASPP01007765">
    <property type="protein sequence ID" value="ETO26579.1"/>
    <property type="molecule type" value="Genomic_DNA"/>
</dbReference>
<gene>
    <name evidence="2" type="ORF">RFI_10559</name>
</gene>
<reference evidence="2 3" key="1">
    <citation type="journal article" date="2013" name="Curr. Biol.">
        <title>The Genome of the Foraminiferan Reticulomyxa filosa.</title>
        <authorList>
            <person name="Glockner G."/>
            <person name="Hulsmann N."/>
            <person name="Schleicher M."/>
            <person name="Noegel A.A."/>
            <person name="Eichinger L."/>
            <person name="Gallinger C."/>
            <person name="Pawlowski J."/>
            <person name="Sierra R."/>
            <person name="Euteneuer U."/>
            <person name="Pillet L."/>
            <person name="Moustafa A."/>
            <person name="Platzer M."/>
            <person name="Groth M."/>
            <person name="Szafranski K."/>
            <person name="Schliwa M."/>
        </authorList>
    </citation>
    <scope>NUCLEOTIDE SEQUENCE [LARGE SCALE GENOMIC DNA]</scope>
</reference>
<sequence>MLQSTPTAWEALTKNENAEGTTSTQKEVSAEEVLRESHPFDPIRRAVRMDDAFVASQKNGYIKRGKMIGFLQGFAVGSGLSFLIYRKFPGFHPTIHLYTTFGLFVAYFFGPFFLLEDDTWRGARAGQRYLDFVRSERISMTPEEWKSKAMEGFTEVAAQNMMKQHKEVDVNLMKKYTRLVVE</sequence>
<keyword evidence="1" id="KW-1133">Transmembrane helix</keyword>
<proteinExistence type="predicted"/>
<keyword evidence="1" id="KW-0812">Transmembrane</keyword>
<comment type="caution">
    <text evidence="2">The sequence shown here is derived from an EMBL/GenBank/DDBJ whole genome shotgun (WGS) entry which is preliminary data.</text>
</comment>
<evidence type="ECO:0000313" key="3">
    <source>
        <dbReference type="Proteomes" id="UP000023152"/>
    </source>
</evidence>
<keyword evidence="1" id="KW-0472">Membrane</keyword>
<evidence type="ECO:0000313" key="2">
    <source>
        <dbReference type="EMBL" id="ETO26579.1"/>
    </source>
</evidence>
<dbReference type="AlphaFoldDB" id="X6NLI5"/>